<comment type="caution">
    <text evidence="2">The sequence shown here is derived from an EMBL/GenBank/DDBJ whole genome shotgun (WGS) entry which is preliminary data.</text>
</comment>
<evidence type="ECO:0000313" key="3">
    <source>
        <dbReference type="Proteomes" id="UP000734823"/>
    </source>
</evidence>
<dbReference type="RefSeq" id="WP_187223411.1">
    <property type="nucleotide sequence ID" value="NZ_JABVED010000015.1"/>
</dbReference>
<proteinExistence type="predicted"/>
<name>A0ABR7LCM3_9PSEU</name>
<dbReference type="SUPFAM" id="SSF47413">
    <property type="entry name" value="lambda repressor-like DNA-binding domains"/>
    <property type="match status" value="1"/>
</dbReference>
<evidence type="ECO:0000313" key="2">
    <source>
        <dbReference type="EMBL" id="MBC6450312.1"/>
    </source>
</evidence>
<keyword evidence="3" id="KW-1185">Reference proteome</keyword>
<gene>
    <name evidence="2" type="ORF">GPZ80_24445</name>
</gene>
<dbReference type="Pfam" id="PF13560">
    <property type="entry name" value="HTH_31"/>
    <property type="match status" value="1"/>
</dbReference>
<sequence length="276" mass="31502">MVSAEKRQLEFADRLRQFRSSSGFGTGKDFAEHIGWQASKVSRIENGRTLPSDADVAEWLRAVKVSESEADSVRDELREIRLARDRWRRQLREGHADRQRREAEAEQEATRLVSVEFFVVPGLAQAADYARHLFVMAARLHETPSDTEAAVAERIRRQAVLYDSTKTVEILVGESALRYPICPAPIMRAQVDRLLGLLDLRHVRLGIVPLDTELPTITMHGYAILDDEVTVEINHTELRITDVDDVELYERITADLWRIALEGDEARAMLRKGYRA</sequence>
<organism evidence="2 3">
    <name type="scientific">Actinokineospora xionganensis</name>
    <dbReference type="NCBI Taxonomy" id="2684470"/>
    <lineage>
        <taxon>Bacteria</taxon>
        <taxon>Bacillati</taxon>
        <taxon>Actinomycetota</taxon>
        <taxon>Actinomycetes</taxon>
        <taxon>Pseudonocardiales</taxon>
        <taxon>Pseudonocardiaceae</taxon>
        <taxon>Actinokineospora</taxon>
    </lineage>
</organism>
<dbReference type="InterPro" id="IPR010982">
    <property type="entry name" value="Lambda_DNA-bd_dom_sf"/>
</dbReference>
<dbReference type="Pfam" id="PF19054">
    <property type="entry name" value="DUF5753"/>
    <property type="match status" value="1"/>
</dbReference>
<reference evidence="2 3" key="1">
    <citation type="submission" date="2020-06" db="EMBL/GenBank/DDBJ databases">
        <title>Actinokineospora xiongansis sp. nov., isolated from soil of Baiyangdian.</title>
        <authorList>
            <person name="Zhang X."/>
        </authorList>
    </citation>
    <scope>NUCLEOTIDE SEQUENCE [LARGE SCALE GENOMIC DNA]</scope>
    <source>
        <strain evidence="2 3">HBU206404</strain>
    </source>
</reference>
<feature type="domain" description="HTH cro/C1-type" evidence="1">
    <location>
        <begin position="14"/>
        <end position="70"/>
    </location>
</feature>
<dbReference type="Gene3D" id="1.10.260.40">
    <property type="entry name" value="lambda repressor-like DNA-binding domains"/>
    <property type="match status" value="1"/>
</dbReference>
<dbReference type="CDD" id="cd00093">
    <property type="entry name" value="HTH_XRE"/>
    <property type="match status" value="1"/>
</dbReference>
<dbReference type="Proteomes" id="UP000734823">
    <property type="component" value="Unassembled WGS sequence"/>
</dbReference>
<dbReference type="EMBL" id="JABVED010000015">
    <property type="protein sequence ID" value="MBC6450312.1"/>
    <property type="molecule type" value="Genomic_DNA"/>
</dbReference>
<dbReference type="InterPro" id="IPR043917">
    <property type="entry name" value="DUF5753"/>
</dbReference>
<protein>
    <submittedName>
        <fullName evidence="2">Helix-turn-helix transcriptional regulator</fullName>
    </submittedName>
</protein>
<dbReference type="InterPro" id="IPR001387">
    <property type="entry name" value="Cro/C1-type_HTH"/>
</dbReference>
<dbReference type="SMART" id="SM00530">
    <property type="entry name" value="HTH_XRE"/>
    <property type="match status" value="1"/>
</dbReference>
<evidence type="ECO:0000259" key="1">
    <source>
        <dbReference type="SMART" id="SM00530"/>
    </source>
</evidence>
<accession>A0ABR7LCM3</accession>